<name>A0A9X2HHA8_9MICC</name>
<dbReference type="RefSeq" id="WP_254166016.1">
    <property type="nucleotide sequence ID" value="NZ_JANAFB010000012.1"/>
</dbReference>
<dbReference type="AlphaFoldDB" id="A0A9X2HHA8"/>
<evidence type="ECO:0000313" key="1">
    <source>
        <dbReference type="EMBL" id="MCP3425686.1"/>
    </source>
</evidence>
<organism evidence="1 2">
    <name type="scientific">Rothia santali</name>
    <dbReference type="NCBI Taxonomy" id="2949643"/>
    <lineage>
        <taxon>Bacteria</taxon>
        <taxon>Bacillati</taxon>
        <taxon>Actinomycetota</taxon>
        <taxon>Actinomycetes</taxon>
        <taxon>Micrococcales</taxon>
        <taxon>Micrococcaceae</taxon>
        <taxon>Rothia</taxon>
    </lineage>
</organism>
<protein>
    <submittedName>
        <fullName evidence="1">DUF2283 domain-containing protein</fullName>
    </submittedName>
</protein>
<dbReference type="EMBL" id="JANAFB010000012">
    <property type="protein sequence ID" value="MCP3425686.1"/>
    <property type="molecule type" value="Genomic_DNA"/>
</dbReference>
<keyword evidence="2" id="KW-1185">Reference proteome</keyword>
<dbReference type="Proteomes" id="UP001139502">
    <property type="component" value="Unassembled WGS sequence"/>
</dbReference>
<dbReference type="Pfam" id="PF10049">
    <property type="entry name" value="DUF2283"/>
    <property type="match status" value="1"/>
</dbReference>
<dbReference type="InterPro" id="IPR019270">
    <property type="entry name" value="DUF2283"/>
</dbReference>
<reference evidence="1" key="1">
    <citation type="submission" date="2022-06" db="EMBL/GenBank/DDBJ databases">
        <title>Rothia sp. isolated from sandalwood seedling.</title>
        <authorList>
            <person name="Tuikhar N."/>
            <person name="Kirdat K."/>
            <person name="Thorat V."/>
            <person name="Swetha P."/>
            <person name="Padma S."/>
            <person name="Sundararaj R."/>
            <person name="Yadav A."/>
        </authorList>
    </citation>
    <scope>NUCLEOTIDE SEQUENCE</scope>
    <source>
        <strain evidence="1">AR01</strain>
    </source>
</reference>
<sequence>MKLHYDPVAGAAYLALPDIIADGEVAETLVAIQTPGGKGELNIDFDAEGRLLGIEILGARDLIAPEVLERAEGY</sequence>
<gene>
    <name evidence="1" type="ORF">NBM05_06580</name>
</gene>
<comment type="caution">
    <text evidence="1">The sequence shown here is derived from an EMBL/GenBank/DDBJ whole genome shotgun (WGS) entry which is preliminary data.</text>
</comment>
<accession>A0A9X2HHA8</accession>
<evidence type="ECO:0000313" key="2">
    <source>
        <dbReference type="Proteomes" id="UP001139502"/>
    </source>
</evidence>
<proteinExistence type="predicted"/>